<accession>A0A165ZEP6</accession>
<dbReference type="FunCoup" id="A0A165ZEP6">
    <property type="interactions" value="95"/>
</dbReference>
<dbReference type="GO" id="GO:0000750">
    <property type="term" value="P:pheromone-dependent signal transduction involved in conjugation with cellular fusion"/>
    <property type="evidence" value="ECO:0007669"/>
    <property type="project" value="TreeGrafter"/>
</dbReference>
<dbReference type="InParanoid" id="A0A165ZEP6"/>
<feature type="transmembrane region" description="Helical" evidence="10">
    <location>
        <begin position="203"/>
        <end position="226"/>
    </location>
</feature>
<dbReference type="GO" id="GO:0004933">
    <property type="term" value="F:mating-type a-factor pheromone receptor activity"/>
    <property type="evidence" value="ECO:0007669"/>
    <property type="project" value="InterPro"/>
</dbReference>
<evidence type="ECO:0000256" key="8">
    <source>
        <dbReference type="ARBA" id="ARBA00023170"/>
    </source>
</evidence>
<comment type="similarity">
    <text evidence="2">Belongs to the G-protein coupled receptor 4 family.</text>
</comment>
<proteinExistence type="inferred from homology"/>
<dbReference type="Proteomes" id="UP000077266">
    <property type="component" value="Unassembled WGS sequence"/>
</dbReference>
<dbReference type="InterPro" id="IPR001499">
    <property type="entry name" value="GPCR_STE3"/>
</dbReference>
<comment type="subcellular location">
    <subcellularLocation>
        <location evidence="1">Membrane</location>
        <topology evidence="1">Multi-pass membrane protein</topology>
    </subcellularLocation>
</comment>
<keyword evidence="9" id="KW-0807">Transducer</keyword>
<dbReference type="PANTHER" id="PTHR28097:SF1">
    <property type="entry name" value="PHEROMONE A FACTOR RECEPTOR"/>
    <property type="match status" value="1"/>
</dbReference>
<feature type="transmembrane region" description="Helical" evidence="10">
    <location>
        <begin position="156"/>
        <end position="182"/>
    </location>
</feature>
<feature type="transmembrane region" description="Helical" evidence="10">
    <location>
        <begin position="267"/>
        <end position="286"/>
    </location>
</feature>
<evidence type="ECO:0000256" key="3">
    <source>
        <dbReference type="ARBA" id="ARBA00022507"/>
    </source>
</evidence>
<evidence type="ECO:0000256" key="5">
    <source>
        <dbReference type="ARBA" id="ARBA00022989"/>
    </source>
</evidence>
<evidence type="ECO:0000256" key="1">
    <source>
        <dbReference type="ARBA" id="ARBA00004141"/>
    </source>
</evidence>
<evidence type="ECO:0000256" key="4">
    <source>
        <dbReference type="ARBA" id="ARBA00022692"/>
    </source>
</evidence>
<dbReference type="EMBL" id="KV426351">
    <property type="protein sequence ID" value="KZV82019.1"/>
    <property type="molecule type" value="Genomic_DNA"/>
</dbReference>
<keyword evidence="7 10" id="KW-0472">Membrane</keyword>
<dbReference type="PRINTS" id="PR00899">
    <property type="entry name" value="GPCRSTE3"/>
</dbReference>
<dbReference type="CDD" id="cd14966">
    <property type="entry name" value="7tmD_STE3"/>
    <property type="match status" value="1"/>
</dbReference>
<keyword evidence="3" id="KW-0589">Pheromone response</keyword>
<reference evidence="11 12" key="1">
    <citation type="journal article" date="2016" name="Mol. Biol. Evol.">
        <title>Comparative Genomics of Early-Diverging Mushroom-Forming Fungi Provides Insights into the Origins of Lignocellulose Decay Capabilities.</title>
        <authorList>
            <person name="Nagy L.G."/>
            <person name="Riley R."/>
            <person name="Tritt A."/>
            <person name="Adam C."/>
            <person name="Daum C."/>
            <person name="Floudas D."/>
            <person name="Sun H."/>
            <person name="Yadav J.S."/>
            <person name="Pangilinan J."/>
            <person name="Larsson K.H."/>
            <person name="Matsuura K."/>
            <person name="Barry K."/>
            <person name="Labutti K."/>
            <person name="Kuo R."/>
            <person name="Ohm R.A."/>
            <person name="Bhattacharya S.S."/>
            <person name="Shirouzu T."/>
            <person name="Yoshinaga Y."/>
            <person name="Martin F.M."/>
            <person name="Grigoriev I.V."/>
            <person name="Hibbett D.S."/>
        </authorList>
    </citation>
    <scope>NUCLEOTIDE SEQUENCE [LARGE SCALE GENOMIC DNA]</scope>
    <source>
        <strain evidence="11 12">HHB12029</strain>
    </source>
</reference>
<feature type="transmembrane region" description="Helical" evidence="10">
    <location>
        <begin position="6"/>
        <end position="23"/>
    </location>
</feature>
<keyword evidence="8 11" id="KW-0675">Receptor</keyword>
<evidence type="ECO:0000313" key="11">
    <source>
        <dbReference type="EMBL" id="KZV82019.1"/>
    </source>
</evidence>
<evidence type="ECO:0000256" key="2">
    <source>
        <dbReference type="ARBA" id="ARBA00011085"/>
    </source>
</evidence>
<dbReference type="PANTHER" id="PTHR28097">
    <property type="entry name" value="PHEROMONE A FACTOR RECEPTOR"/>
    <property type="match status" value="1"/>
</dbReference>
<protein>
    <submittedName>
        <fullName evidence="11">Fungal pheromone STE3G-protein-coupled receptor</fullName>
    </submittedName>
</protein>
<dbReference type="InterPro" id="IPR001546">
    <property type="entry name" value="GPCR_Pheromne_A_rcpt"/>
</dbReference>
<evidence type="ECO:0000313" key="12">
    <source>
        <dbReference type="Proteomes" id="UP000077266"/>
    </source>
</evidence>
<evidence type="ECO:0000256" key="7">
    <source>
        <dbReference type="ARBA" id="ARBA00023136"/>
    </source>
</evidence>
<evidence type="ECO:0000256" key="6">
    <source>
        <dbReference type="ARBA" id="ARBA00023040"/>
    </source>
</evidence>
<feature type="transmembrane region" description="Helical" evidence="10">
    <location>
        <begin position="30"/>
        <end position="52"/>
    </location>
</feature>
<evidence type="ECO:0000256" key="9">
    <source>
        <dbReference type="ARBA" id="ARBA00023224"/>
    </source>
</evidence>
<keyword evidence="4 10" id="KW-0812">Transmembrane</keyword>
<dbReference type="PRINTS" id="PR00900">
    <property type="entry name" value="PHEROMONEAR"/>
</dbReference>
<keyword evidence="6" id="KW-0297">G-protein coupled receptor</keyword>
<keyword evidence="5 10" id="KW-1133">Transmembrane helix</keyword>
<gene>
    <name evidence="11" type="ORF">EXIGLDRAFT_713597</name>
</gene>
<keyword evidence="12" id="KW-1185">Reference proteome</keyword>
<dbReference type="OrthoDB" id="2874149at2759"/>
<dbReference type="Pfam" id="PF02076">
    <property type="entry name" value="STE3"/>
    <property type="match status" value="1"/>
</dbReference>
<name>A0A165ZEP6_EXIGL</name>
<feature type="transmembrane region" description="Helical" evidence="10">
    <location>
        <begin position="111"/>
        <end position="131"/>
    </location>
</feature>
<sequence>MNHYELPVGAFLAVVLALLPLPWHWKARNVATLSLIAWLVVVNLCRGVNSIIWLDNVRIHAHWWCDISTKLFIGISTALPASSFCITRNLEHIASTRVAVTTAADKRRRRNIDLCITVGFPVLTMILHYVVQGHRFDIVDYVGCQPAIYVSIPALFILYIPPLVLSVGSLTFASLALRHFLIRRVEFERHLRDSQSALTTSRYMRLMALAVCEIFWGTTLGAYVVFLNISVDGLRPWTSWADVHYNFSRVAVYPRYLIGSWQKQNLFLSWWITPATALLFFIFFGFSEEALEGYAGALRWVRRVVFRQTITQTTSGTGTGTYGASFGKNTMPRFTYVPPFIVCRR</sequence>
<dbReference type="AlphaFoldDB" id="A0A165ZEP6"/>
<organism evidence="11 12">
    <name type="scientific">Exidia glandulosa HHB12029</name>
    <dbReference type="NCBI Taxonomy" id="1314781"/>
    <lineage>
        <taxon>Eukaryota</taxon>
        <taxon>Fungi</taxon>
        <taxon>Dikarya</taxon>
        <taxon>Basidiomycota</taxon>
        <taxon>Agaricomycotina</taxon>
        <taxon>Agaricomycetes</taxon>
        <taxon>Auriculariales</taxon>
        <taxon>Exidiaceae</taxon>
        <taxon>Exidia</taxon>
    </lineage>
</organism>
<evidence type="ECO:0000256" key="10">
    <source>
        <dbReference type="SAM" id="Phobius"/>
    </source>
</evidence>
<dbReference type="GO" id="GO:0005886">
    <property type="term" value="C:plasma membrane"/>
    <property type="evidence" value="ECO:0007669"/>
    <property type="project" value="TreeGrafter"/>
</dbReference>